<dbReference type="HOGENOM" id="CLU_1300444_0_0_1"/>
<protein>
    <submittedName>
        <fullName evidence="2">Uncharacterized protein</fullName>
    </submittedName>
</protein>
<proteinExistence type="predicted"/>
<accession>G2QLY8</accession>
<dbReference type="Proteomes" id="UP000007322">
    <property type="component" value="Chromosome 6"/>
</dbReference>
<dbReference type="VEuPathDB" id="FungiDB:MYCTH_109790"/>
<name>G2QLY8_THET4</name>
<dbReference type="eggNOG" id="ENOG502RNGC">
    <property type="taxonomic scope" value="Eukaryota"/>
</dbReference>
<dbReference type="InParanoid" id="G2QLY8"/>
<reference evidence="2 3" key="1">
    <citation type="journal article" date="2011" name="Nat. Biotechnol.">
        <title>Comparative genomic analysis of the thermophilic biomass-degrading fungi Myceliophthora thermophila and Thielavia terrestris.</title>
        <authorList>
            <person name="Berka R.M."/>
            <person name="Grigoriev I.V."/>
            <person name="Otillar R."/>
            <person name="Salamov A."/>
            <person name="Grimwood J."/>
            <person name="Reid I."/>
            <person name="Ishmael N."/>
            <person name="John T."/>
            <person name="Darmond C."/>
            <person name="Moisan M.-C."/>
            <person name="Henrissat B."/>
            <person name="Coutinho P.M."/>
            <person name="Lombard V."/>
            <person name="Natvig D.O."/>
            <person name="Lindquist E."/>
            <person name="Schmutz J."/>
            <person name="Lucas S."/>
            <person name="Harris P."/>
            <person name="Powlowski J."/>
            <person name="Bellemare A."/>
            <person name="Taylor D."/>
            <person name="Butler G."/>
            <person name="de Vries R.P."/>
            <person name="Allijn I.E."/>
            <person name="van den Brink J."/>
            <person name="Ushinsky S."/>
            <person name="Storms R."/>
            <person name="Powell A.J."/>
            <person name="Paulsen I.T."/>
            <person name="Elbourne L.D.H."/>
            <person name="Baker S.E."/>
            <person name="Magnuson J."/>
            <person name="LaBoissiere S."/>
            <person name="Clutterbuck A.J."/>
            <person name="Martinez D."/>
            <person name="Wogulis M."/>
            <person name="de Leon A.L."/>
            <person name="Rey M.W."/>
            <person name="Tsang A."/>
        </authorList>
    </citation>
    <scope>NUCLEOTIDE SEQUENCE [LARGE SCALE GENOMIC DNA]</scope>
    <source>
        <strain evidence="3">ATCC 42464 / BCRC 31852 / DSM 1799</strain>
    </source>
</reference>
<dbReference type="GeneID" id="11514350"/>
<dbReference type="AlphaFoldDB" id="G2QLY8"/>
<evidence type="ECO:0000313" key="3">
    <source>
        <dbReference type="Proteomes" id="UP000007322"/>
    </source>
</evidence>
<evidence type="ECO:0000313" key="2">
    <source>
        <dbReference type="EMBL" id="AEO60968.1"/>
    </source>
</evidence>
<sequence>MMATISTRTTTATTTTTTTEAKTTFTMTSYMPAVTADATPQPAKSTLLPPTSIPPPSEFLAHLPQEAVSSPTALRFPAAWRCGTCANLHSVLALLAGPTTTTAAAGAGHSGRRRGEEEDEDDDDDDEGKEGSHHRHRNDHHHHHHNRQLCPCGRPALQAVYDQFGELYLFWRDDPAVSDLSVPRMAEEARWRVRTAGADGWFGGWSASGRLL</sequence>
<feature type="region of interest" description="Disordered" evidence="1">
    <location>
        <begin position="102"/>
        <end position="148"/>
    </location>
</feature>
<feature type="compositionally biased region" description="Basic residues" evidence="1">
    <location>
        <begin position="132"/>
        <end position="147"/>
    </location>
</feature>
<dbReference type="KEGG" id="mtm:MYCTH_109790"/>
<gene>
    <name evidence="2" type="ORF">MYCTH_109790</name>
</gene>
<keyword evidence="3" id="KW-1185">Reference proteome</keyword>
<dbReference type="RefSeq" id="XP_003666213.1">
    <property type="nucleotide sequence ID" value="XM_003666165.1"/>
</dbReference>
<dbReference type="EMBL" id="CP003007">
    <property type="protein sequence ID" value="AEO60968.1"/>
    <property type="molecule type" value="Genomic_DNA"/>
</dbReference>
<organism evidence="2 3">
    <name type="scientific">Thermothelomyces thermophilus (strain ATCC 42464 / BCRC 31852 / DSM 1799)</name>
    <name type="common">Sporotrichum thermophile</name>
    <dbReference type="NCBI Taxonomy" id="573729"/>
    <lineage>
        <taxon>Eukaryota</taxon>
        <taxon>Fungi</taxon>
        <taxon>Dikarya</taxon>
        <taxon>Ascomycota</taxon>
        <taxon>Pezizomycotina</taxon>
        <taxon>Sordariomycetes</taxon>
        <taxon>Sordariomycetidae</taxon>
        <taxon>Sordariales</taxon>
        <taxon>Chaetomiaceae</taxon>
        <taxon>Thermothelomyces</taxon>
    </lineage>
</organism>
<evidence type="ECO:0000256" key="1">
    <source>
        <dbReference type="SAM" id="MobiDB-lite"/>
    </source>
</evidence>
<dbReference type="OrthoDB" id="5223469at2759"/>
<feature type="compositionally biased region" description="Acidic residues" evidence="1">
    <location>
        <begin position="117"/>
        <end position="128"/>
    </location>
</feature>